<organism evidence="3 4">
    <name type="scientific">Cladophialophora carrionii</name>
    <dbReference type="NCBI Taxonomy" id="86049"/>
    <lineage>
        <taxon>Eukaryota</taxon>
        <taxon>Fungi</taxon>
        <taxon>Dikarya</taxon>
        <taxon>Ascomycota</taxon>
        <taxon>Pezizomycotina</taxon>
        <taxon>Eurotiomycetes</taxon>
        <taxon>Chaetothyriomycetidae</taxon>
        <taxon>Chaetothyriales</taxon>
        <taxon>Herpotrichiellaceae</taxon>
        <taxon>Cladophialophora</taxon>
    </lineage>
</organism>
<dbReference type="STRING" id="86049.A0A1C1CHD0"/>
<dbReference type="GO" id="GO:0005730">
    <property type="term" value="C:nucleolus"/>
    <property type="evidence" value="ECO:0007669"/>
    <property type="project" value="TreeGrafter"/>
</dbReference>
<dbReference type="GO" id="GO:0042254">
    <property type="term" value="P:ribosome biogenesis"/>
    <property type="evidence" value="ECO:0007669"/>
    <property type="project" value="TreeGrafter"/>
</dbReference>
<dbReference type="AlphaFoldDB" id="A0A1C1CHD0"/>
<name>A0A1C1CHD0_9EURO</name>
<feature type="region of interest" description="Disordered" evidence="1">
    <location>
        <begin position="158"/>
        <end position="187"/>
    </location>
</feature>
<dbReference type="eggNOG" id="ENOG502QTEB">
    <property type="taxonomic scope" value="Eukaryota"/>
</dbReference>
<sequence>MVWVSFEASMADLERMQGPAEVVLDEAAKLLGIDLEQTIQRSFVEPVSKTTFGSQGFKEQWVLRWLLRKLKLGVPDSKSNGAAEEAQRRCGISKPILKCTISDSFPSFAANAKFWSLLLSLTCSIPSDVCSEILSERHFYAALADMIREVLVHQGRGSTTFDASTTDDEHEGPPTKKRRLSPASDHQEKGALELDRTIWIASHAACRCVDLSTSSSSDATASSPQAPLWTGSLHTQSTLLGALLESIVSIVRHGSRVPDNTLVAPMLNAALSFWESNVSASNLKDDERQQAFASHCLIPCLSLLDHLMDARFDQTPLMPSRTTLERLIAVNVVFPLRTTFSEQFTKKWRATADILLYEQMDTLLQAYSRQVRPSQNGSDVSQVVAGSSVQRSSWIILDVAARSISFTDLRRRQQEQHYLDSLLIWLVHVTWPHIPRVTSTGILRQQFAEDQGAWVSPLELLLDVARSRRLHISIPIVSYILQAVLDTDSQSAPWSLVVKVIQLDSNILVPVSTAPASRTFLSQVVSRIECSTVTRSEYDLVRDQLILPLMRDCARSRAYGVFVEAWQQCLADSIRTRYTSKYSQGEIPAVLVWEDEDVFDEFKTLSVLHAPPGLASRMLEDVVESVKGLGDKIGSTTEEFAKLATFSALLESTYSSGEQLGLSMDQLASLLFGAMDVLRRKSDFQGQRWRLRKLIRLLVESAGFEALPPGVDSLLEPSCNFVSLKSAFSFDPDHTRTQSGKFLECLECFTLVVELAAKSRRFMSKMEAEMHHLQEKAAPMTNRSHLWNGRDVECCDVEELVIACIGRLLQRPLVFSMYPDIFRQFIGDCVEEVTKSPPSKLAGTPSPNLLDLWMAVLQNDAVVRAPLLRKALLEGITAALPSGETDSRVCRSVLESLGIETMGRVTVDKLANGLRDRLFQRIDSPTWDSIARDMSYLIYLDTLFPGFFINAKHLDEWRNLSATQFEFKHAEPSPLAAMKRANLSNTYLLAVEMLKHVLQAIWTRAIALHNTSSSLDHVSWMVKRFEESEKQSPWPEILSFSCIQMLLLCPFRSATSDKTIAQDQRLQEMEKFYHKRTIHHLELMSQEPLTQNTIFLLKLALDGFVSRPAIETEESIQQATAVLLDKLRGYGRSHAECPFAKLNGQVGLSIRRKCLSLGMQSEAGRVQEEVSEWLQELLSCDDRSGVWTYSTISSLAARADLLTRQRGAGEWSMLLQVLRQKSLNASCQPTCAVVVASVLTHVKQQHIAQYPWLAQELAEVASLPSHAEQLQEAGLALALENCKQVLELHPVVINQSTLDRLLSSLRIVASPTTGTAHAKDVTKLESMPSAGYLYDRLCAVVGAILGRHRRRLSDRYHLLLPVLQALLRCLFWPGKNSVESQRGTAVKTLVTFGKTLPGWMRDSSGSLPLSSADQISRLLSSVCNPTVSAARSSNKRRNELNDEVKKARKLAGQHMQYLVTEYCRCFLDGQIAPSTKDRLMAGMYRVLDAIDRDMLRAMNAGMDPSTRAVFKNLYDDYHRYGKWDKS</sequence>
<dbReference type="InterPro" id="IPR018849">
    <property type="entry name" value="Urb2/Npa2_C"/>
</dbReference>
<dbReference type="Proteomes" id="UP000094526">
    <property type="component" value="Unassembled WGS sequence"/>
</dbReference>
<dbReference type="Pfam" id="PF10441">
    <property type="entry name" value="Urb2"/>
    <property type="match status" value="1"/>
</dbReference>
<evidence type="ECO:0000313" key="4">
    <source>
        <dbReference type="Proteomes" id="UP000094526"/>
    </source>
</evidence>
<gene>
    <name evidence="3" type="ORF">CLCR_03801</name>
</gene>
<dbReference type="OrthoDB" id="160374at2759"/>
<feature type="domain" description="Nucleolar 27S pre-rRNA processing Urb2/Npa2 C-terminal" evidence="2">
    <location>
        <begin position="1278"/>
        <end position="1525"/>
    </location>
</feature>
<evidence type="ECO:0000259" key="2">
    <source>
        <dbReference type="Pfam" id="PF10441"/>
    </source>
</evidence>
<dbReference type="PANTHER" id="PTHR15682">
    <property type="entry name" value="UNHEALTHY RIBOSOME BIOGENESIS PROTEIN 2 HOMOLOG"/>
    <property type="match status" value="1"/>
</dbReference>
<keyword evidence="4" id="KW-1185">Reference proteome</keyword>
<proteinExistence type="predicted"/>
<dbReference type="InterPro" id="IPR052609">
    <property type="entry name" value="Ribosome_Biogenesis_Reg"/>
</dbReference>
<dbReference type="EMBL" id="LGRB01000012">
    <property type="protein sequence ID" value="OCT47934.1"/>
    <property type="molecule type" value="Genomic_DNA"/>
</dbReference>
<dbReference type="VEuPathDB" id="FungiDB:CLCR_03801"/>
<reference evidence="4" key="1">
    <citation type="submission" date="2015-07" db="EMBL/GenBank/DDBJ databases">
        <authorList>
            <person name="Teixeira M.M."/>
            <person name="Souza R.C."/>
            <person name="Almeida L.G."/>
            <person name="Vicente V.A."/>
            <person name="de Hoog S."/>
            <person name="Bocca A.L."/>
            <person name="de Almeida S.R."/>
            <person name="Vasconcelos A.T."/>
            <person name="Felipe M.S."/>
        </authorList>
    </citation>
    <scope>NUCLEOTIDE SEQUENCE [LARGE SCALE GENOMIC DNA]</scope>
    <source>
        <strain evidence="4">KSF</strain>
    </source>
</reference>
<accession>A0A1C1CHD0</accession>
<comment type="caution">
    <text evidence="3">The sequence shown here is derived from an EMBL/GenBank/DDBJ whole genome shotgun (WGS) entry which is preliminary data.</text>
</comment>
<dbReference type="VEuPathDB" id="FungiDB:G647_08101"/>
<dbReference type="PANTHER" id="PTHR15682:SF2">
    <property type="entry name" value="UNHEALTHY RIBOSOME BIOGENESIS PROTEIN 2 HOMOLOG"/>
    <property type="match status" value="1"/>
</dbReference>
<evidence type="ECO:0000313" key="3">
    <source>
        <dbReference type="EMBL" id="OCT47934.1"/>
    </source>
</evidence>
<evidence type="ECO:0000256" key="1">
    <source>
        <dbReference type="SAM" id="MobiDB-lite"/>
    </source>
</evidence>
<protein>
    <recommendedName>
        <fullName evidence="2">Nucleolar 27S pre-rRNA processing Urb2/Npa2 C-terminal domain-containing protein</fullName>
    </recommendedName>
</protein>